<name>X6MQV6_RETFI</name>
<evidence type="ECO:0000313" key="1">
    <source>
        <dbReference type="EMBL" id="ETO15465.1"/>
    </source>
</evidence>
<dbReference type="AlphaFoldDB" id="X6MQV6"/>
<proteinExistence type="predicted"/>
<evidence type="ECO:0000313" key="2">
    <source>
        <dbReference type="Proteomes" id="UP000023152"/>
    </source>
</evidence>
<gene>
    <name evidence="1" type="ORF">RFI_21899</name>
</gene>
<protein>
    <submittedName>
        <fullName evidence="1">Uncharacterized protein</fullName>
    </submittedName>
</protein>
<comment type="caution">
    <text evidence="1">The sequence shown here is derived from an EMBL/GenBank/DDBJ whole genome shotgun (WGS) entry which is preliminary data.</text>
</comment>
<dbReference type="EMBL" id="ASPP01019099">
    <property type="protein sequence ID" value="ETO15465.1"/>
    <property type="molecule type" value="Genomic_DNA"/>
</dbReference>
<keyword evidence="2" id="KW-1185">Reference proteome</keyword>
<sequence>MVVDLSFYHNVLKHSIDKIFMENQMKMEEVLDSINIVEGKTVHSISENELLLLLFHNSLLPRVSNTIKSSSELHLFDTFVCYLNDMFVKSKDTMEFIQVRSNEKIAIIDIARLANGNDIAINPHDISKCYSQDSESSIFTVEDTRAVGQICCLQLYLKLNQTDWPSFQSIVDAIEQYFPSKPVDSNVHNNNNNNDNGYCGFRIESFILFSDGEVAVDFSWLLDLQSQLFQLCNSTSFNKDKYKDKDKNKDKGVSFECVNYHTISAVQVAMTRSYLSSLEQHLFDALECW</sequence>
<organism evidence="1 2">
    <name type="scientific">Reticulomyxa filosa</name>
    <dbReference type="NCBI Taxonomy" id="46433"/>
    <lineage>
        <taxon>Eukaryota</taxon>
        <taxon>Sar</taxon>
        <taxon>Rhizaria</taxon>
        <taxon>Retaria</taxon>
        <taxon>Foraminifera</taxon>
        <taxon>Monothalamids</taxon>
        <taxon>Reticulomyxidae</taxon>
        <taxon>Reticulomyxa</taxon>
    </lineage>
</organism>
<accession>X6MQV6</accession>
<reference evidence="1 2" key="1">
    <citation type="journal article" date="2013" name="Curr. Biol.">
        <title>The Genome of the Foraminiferan Reticulomyxa filosa.</title>
        <authorList>
            <person name="Glockner G."/>
            <person name="Hulsmann N."/>
            <person name="Schleicher M."/>
            <person name="Noegel A.A."/>
            <person name="Eichinger L."/>
            <person name="Gallinger C."/>
            <person name="Pawlowski J."/>
            <person name="Sierra R."/>
            <person name="Euteneuer U."/>
            <person name="Pillet L."/>
            <person name="Moustafa A."/>
            <person name="Platzer M."/>
            <person name="Groth M."/>
            <person name="Szafranski K."/>
            <person name="Schliwa M."/>
        </authorList>
    </citation>
    <scope>NUCLEOTIDE SEQUENCE [LARGE SCALE GENOMIC DNA]</scope>
</reference>
<dbReference type="Proteomes" id="UP000023152">
    <property type="component" value="Unassembled WGS sequence"/>
</dbReference>